<dbReference type="EMBL" id="JAWDGP010001739">
    <property type="protein sequence ID" value="KAK3788700.1"/>
    <property type="molecule type" value="Genomic_DNA"/>
</dbReference>
<accession>A0AAE1E055</accession>
<evidence type="ECO:0000313" key="1">
    <source>
        <dbReference type="EMBL" id="KAK3788700.1"/>
    </source>
</evidence>
<protein>
    <submittedName>
        <fullName evidence="1">Uncharacterized protein</fullName>
    </submittedName>
</protein>
<sequence>MSFLLPEIERRRLLNNFPRQLTTSMDLVLDTTRPRVQQVTPRVQQVTPAAPVSAPKKKRCAKCPSKADKKTNAISPLCAKTTLHIIVLHVLVDNRNSLTS</sequence>
<keyword evidence="2" id="KW-1185">Reference proteome</keyword>
<proteinExistence type="predicted"/>
<dbReference type="AlphaFoldDB" id="A0AAE1E055"/>
<dbReference type="Proteomes" id="UP001283361">
    <property type="component" value="Unassembled WGS sequence"/>
</dbReference>
<comment type="caution">
    <text evidence="1">The sequence shown here is derived from an EMBL/GenBank/DDBJ whole genome shotgun (WGS) entry which is preliminary data.</text>
</comment>
<organism evidence="1 2">
    <name type="scientific">Elysia crispata</name>
    <name type="common">lettuce slug</name>
    <dbReference type="NCBI Taxonomy" id="231223"/>
    <lineage>
        <taxon>Eukaryota</taxon>
        <taxon>Metazoa</taxon>
        <taxon>Spiralia</taxon>
        <taxon>Lophotrochozoa</taxon>
        <taxon>Mollusca</taxon>
        <taxon>Gastropoda</taxon>
        <taxon>Heterobranchia</taxon>
        <taxon>Euthyneura</taxon>
        <taxon>Panpulmonata</taxon>
        <taxon>Sacoglossa</taxon>
        <taxon>Placobranchoidea</taxon>
        <taxon>Plakobranchidae</taxon>
        <taxon>Elysia</taxon>
    </lineage>
</organism>
<name>A0AAE1E055_9GAST</name>
<reference evidence="1" key="1">
    <citation type="journal article" date="2023" name="G3 (Bethesda)">
        <title>A reference genome for the long-term kleptoplast-retaining sea slug Elysia crispata morphotype clarki.</title>
        <authorList>
            <person name="Eastman K.E."/>
            <person name="Pendleton A.L."/>
            <person name="Shaikh M.A."/>
            <person name="Suttiyut T."/>
            <person name="Ogas R."/>
            <person name="Tomko P."/>
            <person name="Gavelis G."/>
            <person name="Widhalm J.R."/>
            <person name="Wisecaver J.H."/>
        </authorList>
    </citation>
    <scope>NUCLEOTIDE SEQUENCE</scope>
    <source>
        <strain evidence="1">ECLA1</strain>
    </source>
</reference>
<gene>
    <name evidence="1" type="ORF">RRG08_014954</name>
</gene>
<evidence type="ECO:0000313" key="2">
    <source>
        <dbReference type="Proteomes" id="UP001283361"/>
    </source>
</evidence>